<feature type="compositionally biased region" description="Polar residues" evidence="1">
    <location>
        <begin position="1"/>
        <end position="12"/>
    </location>
</feature>
<dbReference type="AlphaFoldDB" id="A0A3D8STW2"/>
<feature type="region of interest" description="Disordered" evidence="1">
    <location>
        <begin position="1"/>
        <end position="36"/>
    </location>
</feature>
<comment type="caution">
    <text evidence="2">The sequence shown here is derived from an EMBL/GenBank/DDBJ whole genome shotgun (WGS) entry which is preliminary data.</text>
</comment>
<organism evidence="2 3">
    <name type="scientific">Coleophoma cylindrospora</name>
    <dbReference type="NCBI Taxonomy" id="1849047"/>
    <lineage>
        <taxon>Eukaryota</taxon>
        <taxon>Fungi</taxon>
        <taxon>Dikarya</taxon>
        <taxon>Ascomycota</taxon>
        <taxon>Pezizomycotina</taxon>
        <taxon>Leotiomycetes</taxon>
        <taxon>Helotiales</taxon>
        <taxon>Dermateaceae</taxon>
        <taxon>Coleophoma</taxon>
    </lineage>
</organism>
<evidence type="ECO:0000313" key="2">
    <source>
        <dbReference type="EMBL" id="RDW89753.1"/>
    </source>
</evidence>
<gene>
    <name evidence="2" type="ORF">BP6252_01785</name>
</gene>
<dbReference type="EMBL" id="PDLM01000001">
    <property type="protein sequence ID" value="RDW89753.1"/>
    <property type="molecule type" value="Genomic_DNA"/>
</dbReference>
<protein>
    <submittedName>
        <fullName evidence="2">Uncharacterized protein</fullName>
    </submittedName>
</protein>
<dbReference type="Proteomes" id="UP000256645">
    <property type="component" value="Unassembled WGS sequence"/>
</dbReference>
<sequence>MTRAATQHSALTHNPHVQPAANGNQTREEQRGGRGIDMSNLFSVDKETSNDVAGVLFDEPAVGCLGPTAVSGVLTSFGSSGAADCGPHPSTISRLAWGCCFIIGTEGAGCALDSMPITRVFGPPAADLLLRRLANNTRMKNKNSRSPPATQQKVRWVITPSWASQTVAASRPANPVSGPSISIGSTGVPTVTASRAWHCRPGTMDEVRLYGLEPILPVASIPRKSDSDLKSSG</sequence>
<reference evidence="2 3" key="1">
    <citation type="journal article" date="2018" name="IMA Fungus">
        <title>IMA Genome-F 9: Draft genome sequence of Annulohypoxylon stygium, Aspergillus mulundensis, Berkeleyomyces basicola (syn. Thielaviopsis basicola), Ceratocystis smalleyi, two Cercospora beticola strains, Coleophoma cylindrospora, Fusarium fracticaudum, Phialophora cf. hyalina, and Morchella septimelata.</title>
        <authorList>
            <person name="Wingfield B.D."/>
            <person name="Bills G.F."/>
            <person name="Dong Y."/>
            <person name="Huang W."/>
            <person name="Nel W.J."/>
            <person name="Swalarsk-Parry B.S."/>
            <person name="Vaghefi N."/>
            <person name="Wilken P.M."/>
            <person name="An Z."/>
            <person name="de Beer Z.W."/>
            <person name="De Vos L."/>
            <person name="Chen L."/>
            <person name="Duong T.A."/>
            <person name="Gao Y."/>
            <person name="Hammerbacher A."/>
            <person name="Kikkert J.R."/>
            <person name="Li Y."/>
            <person name="Li H."/>
            <person name="Li K."/>
            <person name="Li Q."/>
            <person name="Liu X."/>
            <person name="Ma X."/>
            <person name="Naidoo K."/>
            <person name="Pethybridge S.J."/>
            <person name="Sun J."/>
            <person name="Steenkamp E.T."/>
            <person name="van der Nest M.A."/>
            <person name="van Wyk S."/>
            <person name="Wingfield M.J."/>
            <person name="Xiong C."/>
            <person name="Yue Q."/>
            <person name="Zhang X."/>
        </authorList>
    </citation>
    <scope>NUCLEOTIDE SEQUENCE [LARGE SCALE GENOMIC DNA]</scope>
    <source>
        <strain evidence="2 3">BP6252</strain>
    </source>
</reference>
<evidence type="ECO:0000313" key="3">
    <source>
        <dbReference type="Proteomes" id="UP000256645"/>
    </source>
</evidence>
<accession>A0A3D8STW2</accession>
<keyword evidence="3" id="KW-1185">Reference proteome</keyword>
<name>A0A3D8STW2_9HELO</name>
<proteinExistence type="predicted"/>
<evidence type="ECO:0000256" key="1">
    <source>
        <dbReference type="SAM" id="MobiDB-lite"/>
    </source>
</evidence>